<feature type="region of interest" description="Disordered" evidence="3">
    <location>
        <begin position="606"/>
        <end position="652"/>
    </location>
</feature>
<organism evidence="5 6">
    <name type="scientific">Heracleum sosnowskyi</name>
    <dbReference type="NCBI Taxonomy" id="360622"/>
    <lineage>
        <taxon>Eukaryota</taxon>
        <taxon>Viridiplantae</taxon>
        <taxon>Streptophyta</taxon>
        <taxon>Embryophyta</taxon>
        <taxon>Tracheophyta</taxon>
        <taxon>Spermatophyta</taxon>
        <taxon>Magnoliopsida</taxon>
        <taxon>eudicotyledons</taxon>
        <taxon>Gunneridae</taxon>
        <taxon>Pentapetalae</taxon>
        <taxon>asterids</taxon>
        <taxon>campanulids</taxon>
        <taxon>Apiales</taxon>
        <taxon>Apiaceae</taxon>
        <taxon>Apioideae</taxon>
        <taxon>apioid superclade</taxon>
        <taxon>Tordylieae</taxon>
        <taxon>Tordyliinae</taxon>
        <taxon>Heracleum</taxon>
    </lineage>
</organism>
<accession>A0AAD8IE70</accession>
<dbReference type="Pfam" id="PF00076">
    <property type="entry name" value="RRM_1"/>
    <property type="match status" value="3"/>
</dbReference>
<dbReference type="CDD" id="cd21039">
    <property type="entry name" value="NURR"/>
    <property type="match status" value="1"/>
</dbReference>
<dbReference type="CDD" id="cd00590">
    <property type="entry name" value="RRM_SF"/>
    <property type="match status" value="2"/>
</dbReference>
<reference evidence="5" key="2">
    <citation type="submission" date="2023-05" db="EMBL/GenBank/DDBJ databases">
        <authorList>
            <person name="Schelkunov M.I."/>
        </authorList>
    </citation>
    <scope>NUCLEOTIDE SEQUENCE</scope>
    <source>
        <strain evidence="5">Hsosn_3</strain>
        <tissue evidence="5">Leaf</tissue>
    </source>
</reference>
<evidence type="ECO:0000259" key="4">
    <source>
        <dbReference type="PROSITE" id="PS50102"/>
    </source>
</evidence>
<dbReference type="Pfam" id="PF18360">
    <property type="entry name" value="hnRNP_Q_AcD"/>
    <property type="match status" value="1"/>
</dbReference>
<dbReference type="PROSITE" id="PS50102">
    <property type="entry name" value="RRM"/>
    <property type="match status" value="3"/>
</dbReference>
<feature type="domain" description="RRM" evidence="4">
    <location>
        <begin position="47"/>
        <end position="124"/>
    </location>
</feature>
<dbReference type="InterPro" id="IPR041337">
    <property type="entry name" value="hnRNP_Q_AcD"/>
</dbReference>
<evidence type="ECO:0000313" key="5">
    <source>
        <dbReference type="EMBL" id="KAK1383543.1"/>
    </source>
</evidence>
<feature type="compositionally biased region" description="Polar residues" evidence="3">
    <location>
        <begin position="1"/>
        <end position="21"/>
    </location>
</feature>
<dbReference type="PANTHER" id="PTHR21245">
    <property type="entry name" value="HETEROGENEOUS NUCLEAR RIBONUCLEOPROTEIN"/>
    <property type="match status" value="1"/>
</dbReference>
<dbReference type="Proteomes" id="UP001237642">
    <property type="component" value="Unassembled WGS sequence"/>
</dbReference>
<dbReference type="Gene3D" id="3.30.70.330">
    <property type="match status" value="3"/>
</dbReference>
<name>A0AAD8IE70_9APIA</name>
<feature type="region of interest" description="Disordered" evidence="3">
    <location>
        <begin position="1"/>
        <end position="40"/>
    </location>
</feature>
<feature type="compositionally biased region" description="Polar residues" evidence="3">
    <location>
        <begin position="28"/>
        <end position="40"/>
    </location>
</feature>
<evidence type="ECO:0000256" key="2">
    <source>
        <dbReference type="PROSITE-ProRule" id="PRU00176"/>
    </source>
</evidence>
<feature type="domain" description="RRM" evidence="4">
    <location>
        <begin position="229"/>
        <end position="307"/>
    </location>
</feature>
<evidence type="ECO:0000313" key="6">
    <source>
        <dbReference type="Proteomes" id="UP001237642"/>
    </source>
</evidence>
<dbReference type="GO" id="GO:0003723">
    <property type="term" value="F:RNA binding"/>
    <property type="evidence" value="ECO:0007669"/>
    <property type="project" value="UniProtKB-UniRule"/>
</dbReference>
<keyword evidence="6" id="KW-1185">Reference proteome</keyword>
<evidence type="ECO:0000256" key="3">
    <source>
        <dbReference type="SAM" id="MobiDB-lite"/>
    </source>
</evidence>
<comment type="caution">
    <text evidence="5">The sequence shown here is derived from an EMBL/GenBank/DDBJ whole genome shotgun (WGS) entry which is preliminary data.</text>
</comment>
<proteinExistence type="predicted"/>
<dbReference type="SMART" id="SM00360">
    <property type="entry name" value="RRM"/>
    <property type="match status" value="3"/>
</dbReference>
<dbReference type="InterPro" id="IPR000504">
    <property type="entry name" value="RRM_dom"/>
</dbReference>
<protein>
    <submittedName>
        <fullName evidence="5">RNA-binding protein 46</fullName>
    </submittedName>
</protein>
<reference evidence="5" key="1">
    <citation type="submission" date="2023-02" db="EMBL/GenBank/DDBJ databases">
        <title>Genome of toxic invasive species Heracleum sosnowskyi carries increased number of genes despite the absence of recent whole-genome duplications.</title>
        <authorList>
            <person name="Schelkunov M."/>
            <person name="Shtratnikova V."/>
            <person name="Makarenko M."/>
            <person name="Klepikova A."/>
            <person name="Omelchenko D."/>
            <person name="Novikova G."/>
            <person name="Obukhova E."/>
            <person name="Bogdanov V."/>
            <person name="Penin A."/>
            <person name="Logacheva M."/>
        </authorList>
    </citation>
    <scope>NUCLEOTIDE SEQUENCE</scope>
    <source>
        <strain evidence="5">Hsosn_3</strain>
        <tissue evidence="5">Leaf</tissue>
    </source>
</reference>
<dbReference type="InterPro" id="IPR035979">
    <property type="entry name" value="RBD_domain_sf"/>
</dbReference>
<dbReference type="SUPFAM" id="SSF54928">
    <property type="entry name" value="RNA-binding domain, RBD"/>
    <property type="match status" value="2"/>
</dbReference>
<evidence type="ECO:0000256" key="1">
    <source>
        <dbReference type="ARBA" id="ARBA00022884"/>
    </source>
</evidence>
<dbReference type="AlphaFoldDB" id="A0AAD8IE70"/>
<feature type="domain" description="RRM" evidence="4">
    <location>
        <begin position="126"/>
        <end position="216"/>
    </location>
</feature>
<gene>
    <name evidence="5" type="ORF">POM88_021278</name>
</gene>
<sequence length="652" mass="71873">MKNLIKNQSPAERTRTRSLSSRAEEVLQMSNSSEHQSSGNKLAVKGSEVFVGGLSRSLTEEKIREVFSTCGEILEIRLIKDHQGYLKGFCFVRFATKSAADKAVREKSGLLLDGKKIGVLPSSEQDTLFMGNLYKGWTAADFILLVREVFADIVSVDLATPSSTGQSPPGQKKQNRGFAFVKFSSHAAAARALRAASSPEFSLGGKVHPAVDWAQEDPEVNPEELAKVTIAFIRNLPGGADENFLKKLFVPFGQVEKVIISTKTRSPVGFVHFAQRSELDDAIREMNGKTVQGPNGGPPVKLSIEVARPMEKSRKRECEEPQSKQPNKVLVHSKLVRSDPAMKFVGLEDTALQEAIAVDPYEAAVFPLPATVKERLLRILRLGIATRFDIHIECLRSLKELPESTAISVLDQFMISGAEKDNKEAYLTALISKHQVPKLGLVGLYGIPSSSSRVRDISTKDSELSSFSSRAQYPAFDESTSSHLEFTATRSDGYPSRYSYLYSDYPFPNRASDYPLPSRASDNPLPMRSSDYPLPIRASHYPLPIRASDYPLPIQASDSPLPSGASDNALPNRASYGKLQEASRASSHLTPGFSSPYGKIGLESQVTAATNRQPVRPQMRFDPFTGEPYKFDPFTGEPIRPESPQRHFRSPY</sequence>
<keyword evidence="1 2" id="KW-0694">RNA-binding</keyword>
<dbReference type="InterPro" id="IPR012677">
    <property type="entry name" value="Nucleotide-bd_a/b_plait_sf"/>
</dbReference>
<dbReference type="EMBL" id="JAUIZM010000005">
    <property type="protein sequence ID" value="KAK1383543.1"/>
    <property type="molecule type" value="Genomic_DNA"/>
</dbReference>